<comment type="cofactor">
    <cofactor evidence="1">
        <name>Mn(2+)</name>
        <dbReference type="ChEBI" id="CHEBI:29035"/>
    </cofactor>
</comment>
<proteinExistence type="inferred from homology"/>
<keyword evidence="3" id="KW-0479">Metal-binding</keyword>
<comment type="caution">
    <text evidence="7">The sequence shown here is derived from an EMBL/GenBank/DDBJ whole genome shotgun (WGS) entry which is preliminary data.</text>
</comment>
<comment type="similarity">
    <text evidence="2">Belongs to the peptidase M24B family.</text>
</comment>
<dbReference type="GO" id="GO:0070006">
    <property type="term" value="F:metalloaminopeptidase activity"/>
    <property type="evidence" value="ECO:0007669"/>
    <property type="project" value="InterPro"/>
</dbReference>
<dbReference type="SUPFAM" id="SSF53092">
    <property type="entry name" value="Creatinase/prolidase N-terminal domain"/>
    <property type="match status" value="1"/>
</dbReference>
<keyword evidence="7" id="KW-0031">Aminopeptidase</keyword>
<dbReference type="GO" id="GO:0006508">
    <property type="term" value="P:proteolysis"/>
    <property type="evidence" value="ECO:0007669"/>
    <property type="project" value="TreeGrafter"/>
</dbReference>
<dbReference type="EMBL" id="BTGC01000001">
    <property type="protein sequence ID" value="GMM49203.1"/>
    <property type="molecule type" value="Genomic_DNA"/>
</dbReference>
<dbReference type="Proteomes" id="UP001362899">
    <property type="component" value="Unassembled WGS sequence"/>
</dbReference>
<dbReference type="Gene3D" id="3.40.350.10">
    <property type="entry name" value="Creatinase/prolidase N-terminal domain"/>
    <property type="match status" value="1"/>
</dbReference>
<evidence type="ECO:0000256" key="1">
    <source>
        <dbReference type="ARBA" id="ARBA00001936"/>
    </source>
</evidence>
<dbReference type="Pfam" id="PF05195">
    <property type="entry name" value="AMP_N"/>
    <property type="match status" value="1"/>
</dbReference>
<feature type="domain" description="Aminopeptidase P N-terminal" evidence="6">
    <location>
        <begin position="28"/>
        <end position="163"/>
    </location>
</feature>
<dbReference type="SMART" id="SM01011">
    <property type="entry name" value="AMP_N"/>
    <property type="match status" value="1"/>
</dbReference>
<organism evidence="7 8">
    <name type="scientific">Starmerella bacillaris</name>
    <name type="common">Yeast</name>
    <name type="synonym">Candida zemplinina</name>
    <dbReference type="NCBI Taxonomy" id="1247836"/>
    <lineage>
        <taxon>Eukaryota</taxon>
        <taxon>Fungi</taxon>
        <taxon>Dikarya</taxon>
        <taxon>Ascomycota</taxon>
        <taxon>Saccharomycotina</taxon>
        <taxon>Dipodascomycetes</taxon>
        <taxon>Dipodascales</taxon>
        <taxon>Trichomonascaceae</taxon>
        <taxon>Starmerella</taxon>
    </lineage>
</organism>
<dbReference type="PANTHER" id="PTHR43226">
    <property type="entry name" value="XAA-PRO AMINOPEPTIDASE 3"/>
    <property type="match status" value="1"/>
</dbReference>
<accession>A0AAV5RCL1</accession>
<dbReference type="Pfam" id="PF00557">
    <property type="entry name" value="Peptidase_M24"/>
    <property type="match status" value="1"/>
</dbReference>
<gene>
    <name evidence="7" type="ORF">DASB73_001610</name>
</gene>
<dbReference type="InterPro" id="IPR029149">
    <property type="entry name" value="Creatin/AminoP/Spt16_N"/>
</dbReference>
<dbReference type="GO" id="GO:0005739">
    <property type="term" value="C:mitochondrion"/>
    <property type="evidence" value="ECO:0007669"/>
    <property type="project" value="TreeGrafter"/>
</dbReference>
<keyword evidence="4" id="KW-0378">Hydrolase</keyword>
<dbReference type="GO" id="GO:0030145">
    <property type="term" value="F:manganese ion binding"/>
    <property type="evidence" value="ECO:0007669"/>
    <property type="project" value="InterPro"/>
</dbReference>
<keyword evidence="7" id="KW-0645">Protease</keyword>
<evidence type="ECO:0000256" key="3">
    <source>
        <dbReference type="ARBA" id="ARBA00022723"/>
    </source>
</evidence>
<keyword evidence="8" id="KW-1185">Reference proteome</keyword>
<evidence type="ECO:0000256" key="2">
    <source>
        <dbReference type="ARBA" id="ARBA00008766"/>
    </source>
</evidence>
<dbReference type="AlphaFoldDB" id="A0AAV5RCL1"/>
<evidence type="ECO:0000313" key="8">
    <source>
        <dbReference type="Proteomes" id="UP001362899"/>
    </source>
</evidence>
<dbReference type="InterPro" id="IPR036005">
    <property type="entry name" value="Creatinase/aminopeptidase-like"/>
</dbReference>
<reference evidence="7 8" key="1">
    <citation type="journal article" date="2023" name="Elife">
        <title>Identification of key yeast species and microbe-microbe interactions impacting larval growth of Drosophila in the wild.</title>
        <authorList>
            <person name="Mure A."/>
            <person name="Sugiura Y."/>
            <person name="Maeda R."/>
            <person name="Honda K."/>
            <person name="Sakurai N."/>
            <person name="Takahashi Y."/>
            <person name="Watada M."/>
            <person name="Katoh T."/>
            <person name="Gotoh A."/>
            <person name="Gotoh Y."/>
            <person name="Taniguchi I."/>
            <person name="Nakamura K."/>
            <person name="Hayashi T."/>
            <person name="Katayama T."/>
            <person name="Uemura T."/>
            <person name="Hattori Y."/>
        </authorList>
    </citation>
    <scope>NUCLEOTIDE SEQUENCE [LARGE SCALE GENOMIC DNA]</scope>
    <source>
        <strain evidence="7 8">SB-73</strain>
    </source>
</reference>
<dbReference type="SUPFAM" id="SSF55920">
    <property type="entry name" value="Creatinase/aminopeptidase"/>
    <property type="match status" value="1"/>
</dbReference>
<sequence length="444" mass="50432">MNLVKRFGQALHKNRPHLVGNGCLTPLIARTEFETRRSNLLRLMKPNSLAIFGGNRIQYASPSVFYPFRQDPNFQYLTGFLEPESCLLLHKDVNDKGEAILLVPEKNEFAEKWEGERTGIEGAKQEFGFENVISNEKLRETVQNLISKVSKVYADIDPKTTMRQTSFYSHELPKMVFSKLDLQSASTLCMQLRIIKSESELDCLRIAGEISSEVYNMAMTQEFKSETQLQSYLSFMFRNNGLEDDSYYPVVAGGDHALTIHYVRNDDLLKNEDLVLVDAAGRYGGYCADISRTWPVGGKLSEAQKDIYEVVLDTNKQCITKCTVKSGMSLYDLHSFSEQVMKQNLANIGLDMTMNELRTIYPHMIGHQLGLDVHDIDISDASSSEFVSNQVITVEPGLYFPHDSRFPKRFRGIGIRIEDDIVVGEDMPENLTEACWKEVADVQR</sequence>
<evidence type="ECO:0000259" key="6">
    <source>
        <dbReference type="SMART" id="SM01011"/>
    </source>
</evidence>
<dbReference type="InterPro" id="IPR052433">
    <property type="entry name" value="X-Pro_dipept-like"/>
</dbReference>
<evidence type="ECO:0000256" key="4">
    <source>
        <dbReference type="ARBA" id="ARBA00022801"/>
    </source>
</evidence>
<evidence type="ECO:0000313" key="7">
    <source>
        <dbReference type="EMBL" id="GMM49203.1"/>
    </source>
</evidence>
<dbReference type="InterPro" id="IPR000994">
    <property type="entry name" value="Pept_M24"/>
</dbReference>
<evidence type="ECO:0000256" key="5">
    <source>
        <dbReference type="ARBA" id="ARBA00023211"/>
    </source>
</evidence>
<name>A0AAV5RCL1_STABA</name>
<keyword evidence="5" id="KW-0464">Manganese</keyword>
<protein>
    <submittedName>
        <fullName evidence="7">Aminopeptidase</fullName>
    </submittedName>
</protein>
<dbReference type="Gene3D" id="3.90.230.10">
    <property type="entry name" value="Creatinase/methionine aminopeptidase superfamily"/>
    <property type="match status" value="1"/>
</dbReference>
<dbReference type="InterPro" id="IPR007865">
    <property type="entry name" value="Aminopep_P_N"/>
</dbReference>
<dbReference type="PANTHER" id="PTHR43226:SF4">
    <property type="entry name" value="XAA-PRO AMINOPEPTIDASE 3"/>
    <property type="match status" value="1"/>
</dbReference>